<proteinExistence type="inferred from homology"/>
<gene>
    <name evidence="3" type="ORF">LZC94_21390</name>
</gene>
<dbReference type="Gene3D" id="3.30.360.10">
    <property type="entry name" value="Dihydrodipicolinate Reductase, domain 2"/>
    <property type="match status" value="1"/>
</dbReference>
<dbReference type="InterPro" id="IPR036291">
    <property type="entry name" value="NAD(P)-bd_dom_sf"/>
</dbReference>
<dbReference type="PIRSF" id="PIRSF000148">
    <property type="entry name" value="ASA_dh"/>
    <property type="match status" value="1"/>
</dbReference>
<protein>
    <recommendedName>
        <fullName evidence="2">Semialdehyde dehydrogenase NAD-binding domain-containing protein</fullName>
    </recommendedName>
</protein>
<dbReference type="CDD" id="cd18130">
    <property type="entry name" value="ASADH_C_arch_fung_like"/>
    <property type="match status" value="1"/>
</dbReference>
<sequence>MRKRPVAILGATGAVGRRLARMLVEHPWFELAMLVGTSSSAGEAYGAVWERKEEALARHYGLDTWTIDPCPALLADRRVDTFERLAQADIEVVFSSIPERAGELEDTLLAHNRRVFSNSPHGRFESNNPLVVTEINGAAIGENRFVKNPNCVSSGLCLVLAALESAYGLDEVSVTTFQSLSGRGDAKYPPDLVVGNVYPLHGSSENTETYIFREVHKILPVSCRLSVSCQRVFVQEGHYVDVRVKTRRRGLDSGDVRERLAAYAPLQALKLPSAPARPLIVIEEPGRPRPSQDAWHAEGMAIAVGNVSTDDEVYDVRLNYVVNNLIRGAAGGAVLNAEYWHASAQARAVHGQ</sequence>
<dbReference type="SMART" id="SM00859">
    <property type="entry name" value="Semialdhyde_dh"/>
    <property type="match status" value="1"/>
</dbReference>
<dbReference type="InterPro" id="IPR012280">
    <property type="entry name" value="Semialdhyde_DH_dimer_dom"/>
</dbReference>
<dbReference type="Proteomes" id="UP001370348">
    <property type="component" value="Chromosome"/>
</dbReference>
<comment type="similarity">
    <text evidence="1">Belongs to the aspartate-semialdehyde dehydrogenase family.</text>
</comment>
<reference evidence="3 4" key="1">
    <citation type="submission" date="2021-12" db="EMBL/GenBank/DDBJ databases">
        <title>Discovery of the Pendulisporaceae a myxobacterial family with distinct sporulation behavior and unique specialized metabolism.</title>
        <authorList>
            <person name="Garcia R."/>
            <person name="Popoff A."/>
            <person name="Bader C.D."/>
            <person name="Loehr J."/>
            <person name="Walesch S."/>
            <person name="Walt C."/>
            <person name="Boldt J."/>
            <person name="Bunk B."/>
            <person name="Haeckl F.J.F.P.J."/>
            <person name="Gunesch A.P."/>
            <person name="Birkelbach J."/>
            <person name="Nuebel U."/>
            <person name="Pietschmann T."/>
            <person name="Bach T."/>
            <person name="Mueller R."/>
        </authorList>
    </citation>
    <scope>NUCLEOTIDE SEQUENCE [LARGE SCALE GENOMIC DNA]</scope>
    <source>
        <strain evidence="3 4">MSr11954</strain>
    </source>
</reference>
<evidence type="ECO:0000256" key="1">
    <source>
        <dbReference type="ARBA" id="ARBA00010584"/>
    </source>
</evidence>
<evidence type="ECO:0000259" key="2">
    <source>
        <dbReference type="SMART" id="SM00859"/>
    </source>
</evidence>
<evidence type="ECO:0000313" key="4">
    <source>
        <dbReference type="Proteomes" id="UP001370348"/>
    </source>
</evidence>
<dbReference type="InterPro" id="IPR051823">
    <property type="entry name" value="ASADH-related"/>
</dbReference>
<dbReference type="PANTHER" id="PTHR46718:SF1">
    <property type="entry name" value="ASPARTATE-SEMIALDEHYDE DEHYDROGENASE"/>
    <property type="match status" value="1"/>
</dbReference>
<dbReference type="SUPFAM" id="SSF55347">
    <property type="entry name" value="Glyceraldehyde-3-phosphate dehydrogenase-like, C-terminal domain"/>
    <property type="match status" value="1"/>
</dbReference>
<name>A0ABZ2MB93_9BACT</name>
<dbReference type="InterPro" id="IPR000534">
    <property type="entry name" value="Semialdehyde_DH_NAD-bd"/>
</dbReference>
<organism evidence="3 4">
    <name type="scientific">Pendulispora albinea</name>
    <dbReference type="NCBI Taxonomy" id="2741071"/>
    <lineage>
        <taxon>Bacteria</taxon>
        <taxon>Pseudomonadati</taxon>
        <taxon>Myxococcota</taxon>
        <taxon>Myxococcia</taxon>
        <taxon>Myxococcales</taxon>
        <taxon>Sorangiineae</taxon>
        <taxon>Pendulisporaceae</taxon>
        <taxon>Pendulispora</taxon>
    </lineage>
</organism>
<dbReference type="SUPFAM" id="SSF51735">
    <property type="entry name" value="NAD(P)-binding Rossmann-fold domains"/>
    <property type="match status" value="1"/>
</dbReference>
<keyword evidence="4" id="KW-1185">Reference proteome</keyword>
<feature type="domain" description="Semialdehyde dehydrogenase NAD-binding" evidence="2">
    <location>
        <begin position="5"/>
        <end position="143"/>
    </location>
</feature>
<dbReference type="Pfam" id="PF02774">
    <property type="entry name" value="Semialdhyde_dhC"/>
    <property type="match status" value="1"/>
</dbReference>
<dbReference type="EMBL" id="CP089984">
    <property type="protein sequence ID" value="WXB19766.1"/>
    <property type="molecule type" value="Genomic_DNA"/>
</dbReference>
<evidence type="ECO:0000313" key="3">
    <source>
        <dbReference type="EMBL" id="WXB19766.1"/>
    </source>
</evidence>
<accession>A0ABZ2MB93</accession>
<dbReference type="PANTHER" id="PTHR46718">
    <property type="entry name" value="ASPARTATE-SEMIALDEHYDE DEHYDROGENASE"/>
    <property type="match status" value="1"/>
</dbReference>
<dbReference type="Pfam" id="PF01118">
    <property type="entry name" value="Semialdhyde_dh"/>
    <property type="match status" value="1"/>
</dbReference>
<dbReference type="Gene3D" id="3.40.50.720">
    <property type="entry name" value="NAD(P)-binding Rossmann-like Domain"/>
    <property type="match status" value="1"/>
</dbReference>
<dbReference type="RefSeq" id="WP_394829361.1">
    <property type="nucleotide sequence ID" value="NZ_CP089984.1"/>
</dbReference>